<dbReference type="AlphaFoldDB" id="A0A504YLX6"/>
<dbReference type="OrthoDB" id="6038736at2759"/>
<dbReference type="EMBL" id="SUNJ01006361">
    <property type="protein sequence ID" value="TPP62862.1"/>
    <property type="molecule type" value="Genomic_DNA"/>
</dbReference>
<proteinExistence type="predicted"/>
<keyword evidence="2" id="KW-1185">Reference proteome</keyword>
<dbReference type="Proteomes" id="UP000316759">
    <property type="component" value="Unassembled WGS sequence"/>
</dbReference>
<comment type="caution">
    <text evidence="1">The sequence shown here is derived from an EMBL/GenBank/DDBJ whole genome shotgun (WGS) entry which is preliminary data.</text>
</comment>
<organism evidence="1 2">
    <name type="scientific">Fasciola gigantica</name>
    <name type="common">Giant liver fluke</name>
    <dbReference type="NCBI Taxonomy" id="46835"/>
    <lineage>
        <taxon>Eukaryota</taxon>
        <taxon>Metazoa</taxon>
        <taxon>Spiralia</taxon>
        <taxon>Lophotrochozoa</taxon>
        <taxon>Platyhelminthes</taxon>
        <taxon>Trematoda</taxon>
        <taxon>Digenea</taxon>
        <taxon>Plagiorchiida</taxon>
        <taxon>Echinostomata</taxon>
        <taxon>Echinostomatoidea</taxon>
        <taxon>Fasciolidae</taxon>
        <taxon>Fasciola</taxon>
    </lineage>
</organism>
<gene>
    <name evidence="1" type="ORF">FGIG_03096</name>
</gene>
<evidence type="ECO:0000313" key="2">
    <source>
        <dbReference type="Proteomes" id="UP000316759"/>
    </source>
</evidence>
<reference evidence="1 2" key="1">
    <citation type="submission" date="2019-04" db="EMBL/GenBank/DDBJ databases">
        <title>Annotation for the trematode Fasciola gigantica.</title>
        <authorList>
            <person name="Choi Y.-J."/>
        </authorList>
    </citation>
    <scope>NUCLEOTIDE SEQUENCE [LARGE SCALE GENOMIC DNA]</scope>
    <source>
        <strain evidence="1">Uganda_cow_1</strain>
    </source>
</reference>
<protein>
    <submittedName>
        <fullName evidence="1">Uncharacterized protein</fullName>
    </submittedName>
</protein>
<name>A0A504YLX6_FASGI</name>
<evidence type="ECO:0000313" key="1">
    <source>
        <dbReference type="EMBL" id="TPP62862.1"/>
    </source>
</evidence>
<sequence length="96" mass="11644">MYVFAHFFKEWPKHPIFYSAHHNKWLSEHADTLIPRDARLFYNEEDWIKFKHMANTAKQPNLSISDVREINCRAFSDAKLVCKKGKKPYEDMKFYF</sequence>
<accession>A0A504YLX6</accession>